<sequence length="59" mass="6673">MRSKLQTRDPLDDRLHIAITPEQKRQAFEAAARKGVSVSQLMRVAIDKAINSPREPMEA</sequence>
<gene>
    <name evidence="1" type="ORF">SAMN04487974_101345</name>
</gene>
<reference evidence="1 2" key="1">
    <citation type="submission" date="2016-10" db="EMBL/GenBank/DDBJ databases">
        <authorList>
            <person name="de Groot N.N."/>
        </authorList>
    </citation>
    <scope>NUCLEOTIDE SEQUENCE [LARGE SCALE GENOMIC DNA]</scope>
    <source>
        <strain evidence="1 2">CGMCC 1.10267</strain>
    </source>
</reference>
<accession>A0A1G7S7G3</accession>
<dbReference type="STRING" id="440168.SAMN04487974_101345"/>
<organism evidence="1 2">
    <name type="scientific">Pelagibacterium luteolum</name>
    <dbReference type="NCBI Taxonomy" id="440168"/>
    <lineage>
        <taxon>Bacteria</taxon>
        <taxon>Pseudomonadati</taxon>
        <taxon>Pseudomonadota</taxon>
        <taxon>Alphaproteobacteria</taxon>
        <taxon>Hyphomicrobiales</taxon>
        <taxon>Devosiaceae</taxon>
        <taxon>Pelagibacterium</taxon>
    </lineage>
</organism>
<dbReference type="Proteomes" id="UP000199495">
    <property type="component" value="Unassembled WGS sequence"/>
</dbReference>
<dbReference type="EMBL" id="FNCS01000001">
    <property type="protein sequence ID" value="SDG18882.1"/>
    <property type="molecule type" value="Genomic_DNA"/>
</dbReference>
<evidence type="ECO:0008006" key="3">
    <source>
        <dbReference type="Google" id="ProtNLM"/>
    </source>
</evidence>
<dbReference type="RefSeq" id="WP_143009285.1">
    <property type="nucleotide sequence ID" value="NZ_FNCS01000001.1"/>
</dbReference>
<protein>
    <recommendedName>
        <fullName evidence="3">Ribbon-helix-helix protein, copG family</fullName>
    </recommendedName>
</protein>
<name>A0A1G7S7G3_9HYPH</name>
<evidence type="ECO:0000313" key="1">
    <source>
        <dbReference type="EMBL" id="SDG18882.1"/>
    </source>
</evidence>
<evidence type="ECO:0000313" key="2">
    <source>
        <dbReference type="Proteomes" id="UP000199495"/>
    </source>
</evidence>
<dbReference type="AlphaFoldDB" id="A0A1G7S7G3"/>
<proteinExistence type="predicted"/>
<keyword evidence="2" id="KW-1185">Reference proteome</keyword>